<dbReference type="Proteomes" id="UP000007797">
    <property type="component" value="Unassembled WGS sequence"/>
</dbReference>
<evidence type="ECO:0000259" key="9">
    <source>
        <dbReference type="SMART" id="SM00848"/>
    </source>
</evidence>
<dbReference type="SMART" id="SM00645">
    <property type="entry name" value="Pept_C1"/>
    <property type="match status" value="1"/>
</dbReference>
<dbReference type="CDD" id="cd02248">
    <property type="entry name" value="Peptidase_C1A"/>
    <property type="match status" value="1"/>
</dbReference>
<keyword evidence="5" id="KW-1015">Disulfide bond</keyword>
<comment type="similarity">
    <text evidence="1">Belongs to the peptidase C1 family.</text>
</comment>
<dbReference type="KEGG" id="dfa:DFA_01219"/>
<feature type="compositionally biased region" description="Low complexity" evidence="6">
    <location>
        <begin position="290"/>
        <end position="308"/>
    </location>
</feature>
<dbReference type="SUPFAM" id="SSF54001">
    <property type="entry name" value="Cysteine proteinases"/>
    <property type="match status" value="1"/>
</dbReference>
<dbReference type="GeneID" id="14873579"/>
<keyword evidence="2" id="KW-0645">Protease</keyword>
<dbReference type="OrthoDB" id="10259130at2759"/>
<dbReference type="GO" id="GO:0008234">
    <property type="term" value="F:cysteine-type peptidase activity"/>
    <property type="evidence" value="ECO:0007669"/>
    <property type="project" value="UniProtKB-KW"/>
</dbReference>
<dbReference type="STRING" id="1054147.F4PRJ8"/>
<dbReference type="PROSITE" id="PS00139">
    <property type="entry name" value="THIOL_PROTEASE_CYS"/>
    <property type="match status" value="1"/>
</dbReference>
<evidence type="ECO:0000256" key="2">
    <source>
        <dbReference type="ARBA" id="ARBA00022670"/>
    </source>
</evidence>
<evidence type="ECO:0000256" key="7">
    <source>
        <dbReference type="SAM" id="SignalP"/>
    </source>
</evidence>
<keyword evidence="11" id="KW-1185">Reference proteome</keyword>
<dbReference type="Pfam" id="PF08246">
    <property type="entry name" value="Inhibitor_I29"/>
    <property type="match status" value="1"/>
</dbReference>
<dbReference type="PANTHER" id="PTHR12411">
    <property type="entry name" value="CYSTEINE PROTEASE FAMILY C1-RELATED"/>
    <property type="match status" value="1"/>
</dbReference>
<dbReference type="InterPro" id="IPR025660">
    <property type="entry name" value="Pept_his_AS"/>
</dbReference>
<evidence type="ECO:0000256" key="1">
    <source>
        <dbReference type="ARBA" id="ARBA00008455"/>
    </source>
</evidence>
<dbReference type="Pfam" id="PF00112">
    <property type="entry name" value="Peptidase_C1"/>
    <property type="match status" value="1"/>
</dbReference>
<evidence type="ECO:0000256" key="6">
    <source>
        <dbReference type="SAM" id="MobiDB-lite"/>
    </source>
</evidence>
<dbReference type="FunFam" id="3.90.70.10:FF:000006">
    <property type="entry name" value="Cathepsin S"/>
    <property type="match status" value="1"/>
</dbReference>
<evidence type="ECO:0000256" key="5">
    <source>
        <dbReference type="ARBA" id="ARBA00023157"/>
    </source>
</evidence>
<gene>
    <name evidence="10" type="primary">cprE</name>
    <name evidence="10" type="ORF">DFA_01219</name>
</gene>
<organism evidence="10 11">
    <name type="scientific">Cavenderia fasciculata</name>
    <name type="common">Slime mold</name>
    <name type="synonym">Dictyostelium fasciculatum</name>
    <dbReference type="NCBI Taxonomy" id="261658"/>
    <lineage>
        <taxon>Eukaryota</taxon>
        <taxon>Amoebozoa</taxon>
        <taxon>Evosea</taxon>
        <taxon>Eumycetozoa</taxon>
        <taxon>Dictyostelia</taxon>
        <taxon>Acytosteliales</taxon>
        <taxon>Cavenderiaceae</taxon>
        <taxon>Cavenderia</taxon>
    </lineage>
</organism>
<keyword evidence="3" id="KW-0378">Hydrolase</keyword>
<keyword evidence="7" id="KW-0732">Signal</keyword>
<protein>
    <submittedName>
        <fullName evidence="10">Cysteine proteinase 5</fullName>
    </submittedName>
</protein>
<dbReference type="EMBL" id="GL883010">
    <property type="protein sequence ID" value="EGG21338.1"/>
    <property type="molecule type" value="Genomic_DNA"/>
</dbReference>
<dbReference type="InterPro" id="IPR013128">
    <property type="entry name" value="Peptidase_C1A"/>
</dbReference>
<feature type="signal peptide" evidence="7">
    <location>
        <begin position="1"/>
        <end position="18"/>
    </location>
</feature>
<dbReference type="Gene3D" id="3.90.70.10">
    <property type="entry name" value="Cysteine proteinases"/>
    <property type="match status" value="1"/>
</dbReference>
<dbReference type="GO" id="GO:0006508">
    <property type="term" value="P:proteolysis"/>
    <property type="evidence" value="ECO:0007669"/>
    <property type="project" value="UniProtKB-KW"/>
</dbReference>
<dbReference type="InterPro" id="IPR000169">
    <property type="entry name" value="Pept_cys_AS"/>
</dbReference>
<sequence>MRFAVIFLIVLMLAFASASSYSEQQYRDSFTNWMQKHSRSYASHEFNTRYSVYKKNMDYVNEWNSKGSETVLGLNSLADMTNQEYQAIYLGTKTDATARLAAASASASFGKVQGALPASIDWVAQGAVTQVKNQGQCGSCWSFSATGSTEGAHQISTSNLVALSEQNLIDCSSSYGNDGCNGGLMDNAFKYIIANGGIDTEASYPYVAKVQKCKYNPANSGATLSSYVDVTSGSESALQSQTVKGPVSVAIDASHQSFQLYDSGVYYEPACSSTNLDHGVLVVGYGTASANGSSDSDSSAASQSSSSESSDDQATQGAQFWKVKNSWGPEWGLSGYIQMARNRDNNCGIATTASQPIV</sequence>
<feature type="region of interest" description="Disordered" evidence="6">
    <location>
        <begin position="290"/>
        <end position="315"/>
    </location>
</feature>
<feature type="domain" description="Cathepsin propeptide inhibitor" evidence="9">
    <location>
        <begin position="30"/>
        <end position="85"/>
    </location>
</feature>
<keyword evidence="4" id="KW-0788">Thiol protease</keyword>
<dbReference type="RefSeq" id="XP_004359188.1">
    <property type="nucleotide sequence ID" value="XM_004359131.1"/>
</dbReference>
<dbReference type="InterPro" id="IPR038765">
    <property type="entry name" value="Papain-like_cys_pep_sf"/>
</dbReference>
<evidence type="ECO:0000259" key="8">
    <source>
        <dbReference type="SMART" id="SM00645"/>
    </source>
</evidence>
<evidence type="ECO:0000256" key="4">
    <source>
        <dbReference type="ARBA" id="ARBA00022807"/>
    </source>
</evidence>
<feature type="domain" description="Peptidase C1A papain C-terminal" evidence="8">
    <location>
        <begin position="116"/>
        <end position="357"/>
    </location>
</feature>
<evidence type="ECO:0000256" key="3">
    <source>
        <dbReference type="ARBA" id="ARBA00022801"/>
    </source>
</evidence>
<proteinExistence type="inferred from homology"/>
<accession>F4PRJ8</accession>
<reference evidence="11" key="1">
    <citation type="journal article" date="2011" name="Genome Res.">
        <title>Phylogeny-wide analysis of social amoeba genomes highlights ancient origins for complex intercellular communication.</title>
        <authorList>
            <person name="Heidel A.J."/>
            <person name="Lawal H.M."/>
            <person name="Felder M."/>
            <person name="Schilde C."/>
            <person name="Helps N.R."/>
            <person name="Tunggal B."/>
            <person name="Rivero F."/>
            <person name="John U."/>
            <person name="Schleicher M."/>
            <person name="Eichinger L."/>
            <person name="Platzer M."/>
            <person name="Noegel A.A."/>
            <person name="Schaap P."/>
            <person name="Gloeckner G."/>
        </authorList>
    </citation>
    <scope>NUCLEOTIDE SEQUENCE [LARGE SCALE GENOMIC DNA]</scope>
    <source>
        <strain evidence="11">SH3</strain>
    </source>
</reference>
<dbReference type="InterPro" id="IPR000668">
    <property type="entry name" value="Peptidase_C1A_C"/>
</dbReference>
<name>F4PRJ8_CACFS</name>
<dbReference type="PROSITE" id="PS00639">
    <property type="entry name" value="THIOL_PROTEASE_HIS"/>
    <property type="match status" value="1"/>
</dbReference>
<dbReference type="SMART" id="SM00848">
    <property type="entry name" value="Inhibitor_I29"/>
    <property type="match status" value="1"/>
</dbReference>
<dbReference type="AlphaFoldDB" id="F4PRJ8"/>
<evidence type="ECO:0000313" key="11">
    <source>
        <dbReference type="Proteomes" id="UP000007797"/>
    </source>
</evidence>
<dbReference type="InterPro" id="IPR013201">
    <property type="entry name" value="Prot_inhib_I29"/>
</dbReference>
<dbReference type="PRINTS" id="PR00705">
    <property type="entry name" value="PAPAIN"/>
</dbReference>
<dbReference type="InterPro" id="IPR039417">
    <property type="entry name" value="Peptidase_C1A_papain-like"/>
</dbReference>
<evidence type="ECO:0000313" key="10">
    <source>
        <dbReference type="EMBL" id="EGG21338.1"/>
    </source>
</evidence>
<dbReference type="OMA" id="VYYDEEC"/>
<feature type="chain" id="PRO_5018600507" evidence="7">
    <location>
        <begin position="19"/>
        <end position="358"/>
    </location>
</feature>